<keyword evidence="4" id="KW-0479">Metal-binding</keyword>
<keyword evidence="6" id="KW-0460">Magnesium</keyword>
<evidence type="ECO:0000256" key="3">
    <source>
        <dbReference type="ARBA" id="ARBA00006506"/>
    </source>
</evidence>
<dbReference type="PROSITE" id="PS51462">
    <property type="entry name" value="NUDIX"/>
    <property type="match status" value="1"/>
</dbReference>
<accession>A0A0D6M020</accession>
<dbReference type="PANTHER" id="PTHR12992">
    <property type="entry name" value="NUDIX HYDROLASE"/>
    <property type="match status" value="1"/>
</dbReference>
<evidence type="ECO:0000256" key="4">
    <source>
        <dbReference type="ARBA" id="ARBA00022723"/>
    </source>
</evidence>
<evidence type="ECO:0000256" key="6">
    <source>
        <dbReference type="ARBA" id="ARBA00022842"/>
    </source>
</evidence>
<evidence type="ECO:0000259" key="8">
    <source>
        <dbReference type="PROSITE" id="PS51462"/>
    </source>
</evidence>
<evidence type="ECO:0000256" key="7">
    <source>
        <dbReference type="ARBA" id="ARBA00023211"/>
    </source>
</evidence>
<dbReference type="GO" id="GO:0030145">
    <property type="term" value="F:manganese ion binding"/>
    <property type="evidence" value="ECO:0007669"/>
    <property type="project" value="InterPro"/>
</dbReference>
<feature type="domain" description="Nudix hydrolase" evidence="8">
    <location>
        <begin position="47"/>
        <end position="190"/>
    </location>
</feature>
<dbReference type="CDD" id="cd03426">
    <property type="entry name" value="NUDIX_CoAse_Nudt7"/>
    <property type="match status" value="1"/>
</dbReference>
<dbReference type="GO" id="GO:0000287">
    <property type="term" value="F:magnesium ion binding"/>
    <property type="evidence" value="ECO:0007669"/>
    <property type="project" value="InterPro"/>
</dbReference>
<reference evidence="9 10" key="1">
    <citation type="submission" date="2013-05" db="EMBL/GenBank/DDBJ databases">
        <title>Draft genome of the parasitic nematode Anyclostoma ceylanicum.</title>
        <authorList>
            <person name="Mitreva M."/>
        </authorList>
    </citation>
    <scope>NUCLEOTIDE SEQUENCE [LARGE SCALE GENOMIC DNA]</scope>
</reference>
<proteinExistence type="inferred from homology"/>
<organism evidence="9 10">
    <name type="scientific">Ancylostoma ceylanicum</name>
    <dbReference type="NCBI Taxonomy" id="53326"/>
    <lineage>
        <taxon>Eukaryota</taxon>
        <taxon>Metazoa</taxon>
        <taxon>Ecdysozoa</taxon>
        <taxon>Nematoda</taxon>
        <taxon>Chromadorea</taxon>
        <taxon>Rhabditida</taxon>
        <taxon>Rhabditina</taxon>
        <taxon>Rhabditomorpha</taxon>
        <taxon>Strongyloidea</taxon>
        <taxon>Ancylostomatidae</taxon>
        <taxon>Ancylostomatinae</taxon>
        <taxon>Ancylostoma</taxon>
    </lineage>
</organism>
<dbReference type="SUPFAM" id="SSF55811">
    <property type="entry name" value="Nudix"/>
    <property type="match status" value="2"/>
</dbReference>
<dbReference type="InterPro" id="IPR000059">
    <property type="entry name" value="NUDIX_hydrolase_NudL_CS"/>
</dbReference>
<dbReference type="GO" id="GO:0010945">
    <property type="term" value="F:coenzyme A diphosphatase activity"/>
    <property type="evidence" value="ECO:0007669"/>
    <property type="project" value="InterPro"/>
</dbReference>
<dbReference type="EMBL" id="KE124837">
    <property type="protein sequence ID" value="EPB77419.1"/>
    <property type="molecule type" value="Genomic_DNA"/>
</dbReference>
<dbReference type="Pfam" id="PF00293">
    <property type="entry name" value="NUDIX"/>
    <property type="match status" value="1"/>
</dbReference>
<name>A0A0D6M020_9BILA</name>
<dbReference type="InterPro" id="IPR015797">
    <property type="entry name" value="NUDIX_hydrolase-like_dom_sf"/>
</dbReference>
<keyword evidence="7" id="KW-0464">Manganese</keyword>
<dbReference type="PROSITE" id="PS01293">
    <property type="entry name" value="NUDIX_COA"/>
    <property type="match status" value="2"/>
</dbReference>
<dbReference type="InterPro" id="IPR045121">
    <property type="entry name" value="CoAse"/>
</dbReference>
<dbReference type="GO" id="GO:0009132">
    <property type="term" value="P:nucleoside diphosphate metabolic process"/>
    <property type="evidence" value="ECO:0007669"/>
    <property type="project" value="InterPro"/>
</dbReference>
<keyword evidence="5 9" id="KW-0378">Hydrolase</keyword>
<evidence type="ECO:0000313" key="9">
    <source>
        <dbReference type="EMBL" id="EPB77419.1"/>
    </source>
</evidence>
<dbReference type="Gene3D" id="3.90.79.10">
    <property type="entry name" value="Nucleoside Triphosphate Pyrophosphohydrolase"/>
    <property type="match status" value="2"/>
</dbReference>
<dbReference type="PROSITE" id="PS00893">
    <property type="entry name" value="NUDIX_BOX"/>
    <property type="match status" value="1"/>
</dbReference>
<dbReference type="InterPro" id="IPR020084">
    <property type="entry name" value="NUDIX_hydrolase_CS"/>
</dbReference>
<dbReference type="InterPro" id="IPR000086">
    <property type="entry name" value="NUDIX_hydrolase_dom"/>
</dbReference>
<dbReference type="AlphaFoldDB" id="A0A0D6M020"/>
<comment type="similarity">
    <text evidence="3">Belongs to the Nudix hydrolase family. PCD1 subfamily.</text>
</comment>
<comment type="cofactor">
    <cofactor evidence="1">
        <name>Mn(2+)</name>
        <dbReference type="ChEBI" id="CHEBI:29035"/>
    </cofactor>
</comment>
<protein>
    <submittedName>
        <fullName evidence="9">Hydrolase, NUDIX family</fullName>
    </submittedName>
</protein>
<gene>
    <name evidence="9" type="ORF">ANCCEY_03487</name>
</gene>
<dbReference type="PANTHER" id="PTHR12992:SF11">
    <property type="entry name" value="MITOCHONDRIAL COENZYME A DIPHOSPHATASE NUDT8"/>
    <property type="match status" value="1"/>
</dbReference>
<evidence type="ECO:0000256" key="1">
    <source>
        <dbReference type="ARBA" id="ARBA00001936"/>
    </source>
</evidence>
<evidence type="ECO:0000313" key="10">
    <source>
        <dbReference type="Proteomes" id="UP000054495"/>
    </source>
</evidence>
<comment type="cofactor">
    <cofactor evidence="2">
        <name>Mg(2+)</name>
        <dbReference type="ChEBI" id="CHEBI:18420"/>
    </cofactor>
</comment>
<dbReference type="Proteomes" id="UP000054495">
    <property type="component" value="Unassembled WGS sequence"/>
</dbReference>
<evidence type="ECO:0000256" key="5">
    <source>
        <dbReference type="ARBA" id="ARBA00022801"/>
    </source>
</evidence>
<keyword evidence="10" id="KW-1185">Reference proteome</keyword>
<sequence length="264" mass="29923">MEFRCPSPTERMRSSLTAIGNVTKEQFLKKLAEKNAVPWHPRLAAAESDMSVLVPLLEVNSKPSVLFTKRSIHLKSHRGEVCFPGGRMEKEETVEEAALRETHEEIGVEPKSVEVWGRLKPVLTRTLTNTVVPIVGCLDKEVLKPDLVNKKEKLAEKNAVPWHPRLAAAESDMSVLVPLLEVNSKPSVLFTKRSIHLKSHRGEVCFPGGRMEKEETVEEVHSHNQEEFLPAEFRIWGLSAIMLHQLLHIMAAEKYKNTLKLPFY</sequence>
<evidence type="ECO:0000256" key="2">
    <source>
        <dbReference type="ARBA" id="ARBA00001946"/>
    </source>
</evidence>